<dbReference type="Gene3D" id="2.40.50.140">
    <property type="entry name" value="Nucleic acid-binding proteins"/>
    <property type="match status" value="4"/>
</dbReference>
<comment type="caution">
    <text evidence="2">The sequence shown here is derived from an EMBL/GenBank/DDBJ whole genome shotgun (WGS) entry which is preliminary data.</text>
</comment>
<dbReference type="InterPro" id="IPR050181">
    <property type="entry name" value="Cold_shock_domain"/>
</dbReference>
<protein>
    <submittedName>
        <fullName evidence="2">Csp protein</fullName>
    </submittedName>
</protein>
<dbReference type="CDD" id="cd04458">
    <property type="entry name" value="CSP_CDS"/>
    <property type="match status" value="2"/>
</dbReference>
<feature type="domain" description="CSD" evidence="1">
    <location>
        <begin position="222"/>
        <end position="282"/>
    </location>
</feature>
<feature type="non-terminal residue" evidence="2">
    <location>
        <position position="382"/>
    </location>
</feature>
<dbReference type="InterPro" id="IPR012340">
    <property type="entry name" value="NA-bd_OB-fold"/>
</dbReference>
<dbReference type="Proteomes" id="UP000649617">
    <property type="component" value="Unassembled WGS sequence"/>
</dbReference>
<dbReference type="SUPFAM" id="SSF50249">
    <property type="entry name" value="Nucleic acid-binding proteins"/>
    <property type="match status" value="3"/>
</dbReference>
<name>A0A812MIY2_SYMPI</name>
<proteinExistence type="predicted"/>
<gene>
    <name evidence="2" type="primary">csp</name>
    <name evidence="2" type="ORF">SPIL2461_LOCUS5915</name>
</gene>
<sequence>MALTGALDKLGHDMFMHKKDLNGFCPSKGDQVQFTAGQTEKGPVAENVRVLGAPEEASYFGQIKSYNPTKGFGFISTDAFPDQDVFVLRSELPGGFGPEGGQCKFSVSMDEKGPAAKKVMLLGSAGSQVQQMKWMMGYGGWGKGSGKGMGKSADKTCWDVKKTGTCPRLEKGEPCKFAPCNGIGTVNGYQLLDTRNCNRVEPFGPNLSHLNSHAFEPMAKTGTVKSGKSFNPHKGWGFVECDGQDLFVHKKDLNGFCPSKGDTVQFTIGTSEKGALAENVSVSSAEEATYYGTIKSYNPVKGFGFISSEAFPEQDVFLLRSELPGGFGPEGAMCKFSVVQEEKGRAARKVTLLGAAGSQVQQMLWMTSGYGGWGGKGWDKGW</sequence>
<dbReference type="GO" id="GO:0003676">
    <property type="term" value="F:nucleic acid binding"/>
    <property type="evidence" value="ECO:0007669"/>
    <property type="project" value="InterPro"/>
</dbReference>
<evidence type="ECO:0000313" key="3">
    <source>
        <dbReference type="Proteomes" id="UP000649617"/>
    </source>
</evidence>
<feature type="domain" description="CSD" evidence="1">
    <location>
        <begin position="58"/>
        <end position="121"/>
    </location>
</feature>
<keyword evidence="3" id="KW-1185">Reference proteome</keyword>
<dbReference type="OrthoDB" id="422005at2759"/>
<dbReference type="AlphaFoldDB" id="A0A812MIY2"/>
<organism evidence="2 3">
    <name type="scientific">Symbiodinium pilosum</name>
    <name type="common">Dinoflagellate</name>
    <dbReference type="NCBI Taxonomy" id="2952"/>
    <lineage>
        <taxon>Eukaryota</taxon>
        <taxon>Sar</taxon>
        <taxon>Alveolata</taxon>
        <taxon>Dinophyceae</taxon>
        <taxon>Suessiales</taxon>
        <taxon>Symbiodiniaceae</taxon>
        <taxon>Symbiodinium</taxon>
    </lineage>
</organism>
<dbReference type="PROSITE" id="PS51857">
    <property type="entry name" value="CSD_2"/>
    <property type="match status" value="2"/>
</dbReference>
<reference evidence="2" key="1">
    <citation type="submission" date="2021-02" db="EMBL/GenBank/DDBJ databases">
        <authorList>
            <person name="Dougan E. K."/>
            <person name="Rhodes N."/>
            <person name="Thang M."/>
            <person name="Chan C."/>
        </authorList>
    </citation>
    <scope>NUCLEOTIDE SEQUENCE</scope>
</reference>
<dbReference type="PANTHER" id="PTHR11544">
    <property type="entry name" value="COLD SHOCK DOMAIN CONTAINING PROTEINS"/>
    <property type="match status" value="1"/>
</dbReference>
<evidence type="ECO:0000259" key="1">
    <source>
        <dbReference type="PROSITE" id="PS51857"/>
    </source>
</evidence>
<dbReference type="SMART" id="SM00357">
    <property type="entry name" value="CSP"/>
    <property type="match status" value="3"/>
</dbReference>
<dbReference type="Pfam" id="PF00313">
    <property type="entry name" value="CSD"/>
    <property type="match status" value="1"/>
</dbReference>
<evidence type="ECO:0000313" key="2">
    <source>
        <dbReference type="EMBL" id="CAE7270063.1"/>
    </source>
</evidence>
<dbReference type="EMBL" id="CAJNIZ010008668">
    <property type="protein sequence ID" value="CAE7270063.1"/>
    <property type="molecule type" value="Genomic_DNA"/>
</dbReference>
<dbReference type="SMR" id="A0A812MIY2"/>
<accession>A0A812MIY2</accession>
<dbReference type="InterPro" id="IPR002059">
    <property type="entry name" value="CSP_DNA-bd"/>
</dbReference>
<dbReference type="InterPro" id="IPR011129">
    <property type="entry name" value="CSD"/>
</dbReference>